<evidence type="ECO:0000313" key="14">
    <source>
        <dbReference type="EMBL" id="KAG8176868.1"/>
    </source>
</evidence>
<dbReference type="GO" id="GO:0015280">
    <property type="term" value="F:ligand-gated sodium channel activity"/>
    <property type="evidence" value="ECO:0007669"/>
    <property type="project" value="TreeGrafter"/>
</dbReference>
<evidence type="ECO:0000313" key="15">
    <source>
        <dbReference type="Proteomes" id="UP000827092"/>
    </source>
</evidence>
<keyword evidence="5 12" id="KW-0812">Transmembrane</keyword>
<evidence type="ECO:0000256" key="5">
    <source>
        <dbReference type="ARBA" id="ARBA00022692"/>
    </source>
</evidence>
<dbReference type="Gene3D" id="1.10.287.770">
    <property type="entry name" value="YojJ-like"/>
    <property type="match status" value="1"/>
</dbReference>
<evidence type="ECO:0000256" key="4">
    <source>
        <dbReference type="ARBA" id="ARBA00022461"/>
    </source>
</evidence>
<dbReference type="AlphaFoldDB" id="A0AAV6TZ87"/>
<evidence type="ECO:0000256" key="8">
    <source>
        <dbReference type="ARBA" id="ARBA00023065"/>
    </source>
</evidence>
<sequence length="458" mass="53453">MEWRKLSFWRCIARTLFKVLLAVGFIAQSAKFLEMYLEYPAILELDVTQPHEVELPAFTICNLNEIRITPYCKKYPQKCDTIQNSKEMCKLYPEYCRLQGDATKLLPKHRIAKYNLTPTEQREMGHQLEDLLVDCKIVIDGKEENCKENDYYFDTGDPILISTLSHSNSMPFNCYVMYSLHGQATKKPKMVPISTVIRLHLNLEVGEYHPEHLSRGAQISIHSPYHIPSPMSEGQLLNLGTIYRFYITMNRLELLPAPYKSRCRDYMSEWRANGGKGPLTQKMCKEKCKLDKSMEIHKCADPRINYPHNETRCEEEILGFTKKWRDFCAEGCSIPCSFSRFNLDTQISNSEGFRNACTVPKDLTCATLVQLFFENMEVTTFTYKQKFEPVGILSWIGGYVGLWLGISLLTVYDFLETRVFRVLSAFRKKYFRNARKKRKKGPDPYKNPLYVPKMHRRF</sequence>
<keyword evidence="9 13" id="KW-0472">Membrane</keyword>
<accession>A0AAV6TZ87</accession>
<protein>
    <submittedName>
        <fullName evidence="14">Uncharacterized protein</fullName>
    </submittedName>
</protein>
<feature type="transmembrane region" description="Helical" evidence="13">
    <location>
        <begin position="392"/>
        <end position="415"/>
    </location>
</feature>
<evidence type="ECO:0000256" key="6">
    <source>
        <dbReference type="ARBA" id="ARBA00022989"/>
    </source>
</evidence>
<keyword evidence="4 12" id="KW-0894">Sodium channel</keyword>
<comment type="subcellular location">
    <subcellularLocation>
        <location evidence="1">Membrane</location>
        <topology evidence="1">Multi-pass membrane protein</topology>
    </subcellularLocation>
</comment>
<gene>
    <name evidence="14" type="ORF">JTE90_026580</name>
</gene>
<organism evidence="14 15">
    <name type="scientific">Oedothorax gibbosus</name>
    <dbReference type="NCBI Taxonomy" id="931172"/>
    <lineage>
        <taxon>Eukaryota</taxon>
        <taxon>Metazoa</taxon>
        <taxon>Ecdysozoa</taxon>
        <taxon>Arthropoda</taxon>
        <taxon>Chelicerata</taxon>
        <taxon>Arachnida</taxon>
        <taxon>Araneae</taxon>
        <taxon>Araneomorphae</taxon>
        <taxon>Entelegynae</taxon>
        <taxon>Araneoidea</taxon>
        <taxon>Linyphiidae</taxon>
        <taxon>Erigoninae</taxon>
        <taxon>Oedothorax</taxon>
    </lineage>
</organism>
<dbReference type="PANTHER" id="PTHR11690:SF248">
    <property type="entry name" value="PICKPOCKET 17, ISOFORM A"/>
    <property type="match status" value="1"/>
</dbReference>
<keyword evidence="7" id="KW-0915">Sodium</keyword>
<keyword evidence="15" id="KW-1185">Reference proteome</keyword>
<evidence type="ECO:0000256" key="9">
    <source>
        <dbReference type="ARBA" id="ARBA00023136"/>
    </source>
</evidence>
<dbReference type="InterPro" id="IPR001873">
    <property type="entry name" value="ENaC"/>
</dbReference>
<evidence type="ECO:0000256" key="3">
    <source>
        <dbReference type="ARBA" id="ARBA00022448"/>
    </source>
</evidence>
<dbReference type="EMBL" id="JAFNEN010000846">
    <property type="protein sequence ID" value="KAG8176868.1"/>
    <property type="molecule type" value="Genomic_DNA"/>
</dbReference>
<evidence type="ECO:0000256" key="10">
    <source>
        <dbReference type="ARBA" id="ARBA00023201"/>
    </source>
</evidence>
<evidence type="ECO:0000256" key="12">
    <source>
        <dbReference type="RuleBase" id="RU000679"/>
    </source>
</evidence>
<proteinExistence type="inferred from homology"/>
<keyword evidence="11 12" id="KW-0407">Ion channel</keyword>
<keyword evidence="8 12" id="KW-0406">Ion transport</keyword>
<keyword evidence="6 13" id="KW-1133">Transmembrane helix</keyword>
<dbReference type="PRINTS" id="PR01078">
    <property type="entry name" value="AMINACHANNEL"/>
</dbReference>
<evidence type="ECO:0000256" key="13">
    <source>
        <dbReference type="SAM" id="Phobius"/>
    </source>
</evidence>
<evidence type="ECO:0000256" key="1">
    <source>
        <dbReference type="ARBA" id="ARBA00004141"/>
    </source>
</evidence>
<name>A0AAV6TZ87_9ARAC</name>
<dbReference type="PANTHER" id="PTHR11690">
    <property type="entry name" value="AMILORIDE-SENSITIVE SODIUM CHANNEL-RELATED"/>
    <property type="match status" value="1"/>
</dbReference>
<evidence type="ECO:0000256" key="2">
    <source>
        <dbReference type="ARBA" id="ARBA00007193"/>
    </source>
</evidence>
<evidence type="ECO:0000256" key="11">
    <source>
        <dbReference type="ARBA" id="ARBA00023303"/>
    </source>
</evidence>
<reference evidence="14 15" key="1">
    <citation type="journal article" date="2022" name="Nat. Ecol. Evol.">
        <title>A masculinizing supergene underlies an exaggerated male reproductive morph in a spider.</title>
        <authorList>
            <person name="Hendrickx F."/>
            <person name="De Corte Z."/>
            <person name="Sonet G."/>
            <person name="Van Belleghem S.M."/>
            <person name="Kostlbacher S."/>
            <person name="Vangestel C."/>
        </authorList>
    </citation>
    <scope>NUCLEOTIDE SEQUENCE [LARGE SCALE GENOMIC DNA]</scope>
    <source>
        <strain evidence="14">W744_W776</strain>
    </source>
</reference>
<dbReference type="Gene3D" id="2.60.470.10">
    <property type="entry name" value="Acid-sensing ion channels like domains"/>
    <property type="match status" value="1"/>
</dbReference>
<keyword evidence="3 12" id="KW-0813">Transport</keyword>
<comment type="similarity">
    <text evidence="2 12">Belongs to the amiloride-sensitive sodium channel (TC 1.A.6) family.</text>
</comment>
<dbReference type="Pfam" id="PF00858">
    <property type="entry name" value="ASC"/>
    <property type="match status" value="1"/>
</dbReference>
<dbReference type="Proteomes" id="UP000827092">
    <property type="component" value="Unassembled WGS sequence"/>
</dbReference>
<comment type="caution">
    <text evidence="14">The sequence shown here is derived from an EMBL/GenBank/DDBJ whole genome shotgun (WGS) entry which is preliminary data.</text>
</comment>
<dbReference type="GO" id="GO:0005886">
    <property type="term" value="C:plasma membrane"/>
    <property type="evidence" value="ECO:0007669"/>
    <property type="project" value="TreeGrafter"/>
</dbReference>
<evidence type="ECO:0000256" key="7">
    <source>
        <dbReference type="ARBA" id="ARBA00023053"/>
    </source>
</evidence>
<keyword evidence="10 12" id="KW-0739">Sodium transport</keyword>